<dbReference type="SUPFAM" id="SSF55874">
    <property type="entry name" value="ATPase domain of HSP90 chaperone/DNA topoisomerase II/histidine kinase"/>
    <property type="match status" value="2"/>
</dbReference>
<dbReference type="Gene3D" id="3.30.565.10">
    <property type="entry name" value="Histidine kinase-like ATPase, C-terminal domain"/>
    <property type="match status" value="2"/>
</dbReference>
<dbReference type="RefSeq" id="WP_191617229.1">
    <property type="nucleotide sequence ID" value="NZ_JACYFG010000032.1"/>
</dbReference>
<dbReference type="SUPFAM" id="SSF55785">
    <property type="entry name" value="PYP-like sensor domain (PAS domain)"/>
    <property type="match status" value="2"/>
</dbReference>
<dbReference type="NCBIfam" id="TIGR00229">
    <property type="entry name" value="sensory_box"/>
    <property type="match status" value="2"/>
</dbReference>
<dbReference type="PANTHER" id="PTHR43304">
    <property type="entry name" value="PHYTOCHROME-LIKE PROTEIN CPH1"/>
    <property type="match status" value="1"/>
</dbReference>
<dbReference type="InterPro" id="IPR035965">
    <property type="entry name" value="PAS-like_dom_sf"/>
</dbReference>
<reference evidence="10" key="1">
    <citation type="submission" date="2020-09" db="EMBL/GenBank/DDBJ databases">
        <title>Pelagicoccus enzymogenes sp. nov. with an EPS production, isolated from marine sediment.</title>
        <authorList>
            <person name="Feng X."/>
        </authorList>
    </citation>
    <scope>NUCLEOTIDE SEQUENCE</scope>
    <source>
        <strain evidence="10">NFK12</strain>
    </source>
</reference>
<feature type="domain" description="PAS" evidence="8">
    <location>
        <begin position="312"/>
        <end position="357"/>
    </location>
</feature>
<dbReference type="CDD" id="cd00082">
    <property type="entry name" value="HisKA"/>
    <property type="match status" value="2"/>
</dbReference>
<dbReference type="PROSITE" id="PS50112">
    <property type="entry name" value="PAS"/>
    <property type="match status" value="2"/>
</dbReference>
<feature type="transmembrane region" description="Helical" evidence="6">
    <location>
        <begin position="12"/>
        <end position="31"/>
    </location>
</feature>
<dbReference type="InterPro" id="IPR036097">
    <property type="entry name" value="HisK_dim/P_sf"/>
</dbReference>
<comment type="catalytic activity">
    <reaction evidence="1">
        <text>ATP + protein L-histidine = ADP + protein N-phospho-L-histidine.</text>
        <dbReference type="EC" id="2.7.13.3"/>
    </reaction>
</comment>
<evidence type="ECO:0000256" key="5">
    <source>
        <dbReference type="ARBA" id="ARBA00022777"/>
    </source>
</evidence>
<protein>
    <recommendedName>
        <fullName evidence="2">histidine kinase</fullName>
        <ecNumber evidence="2">2.7.13.3</ecNumber>
    </recommendedName>
</protein>
<dbReference type="InterPro" id="IPR058544">
    <property type="entry name" value="ETR1_N"/>
</dbReference>
<comment type="caution">
    <text evidence="10">The sequence shown here is derived from an EMBL/GenBank/DDBJ whole genome shotgun (WGS) entry which is preliminary data.</text>
</comment>
<dbReference type="CDD" id="cd00075">
    <property type="entry name" value="HATPase"/>
    <property type="match status" value="1"/>
</dbReference>
<evidence type="ECO:0000313" key="11">
    <source>
        <dbReference type="Proteomes" id="UP000622317"/>
    </source>
</evidence>
<feature type="transmembrane region" description="Helical" evidence="6">
    <location>
        <begin position="58"/>
        <end position="82"/>
    </location>
</feature>
<evidence type="ECO:0000256" key="1">
    <source>
        <dbReference type="ARBA" id="ARBA00000085"/>
    </source>
</evidence>
<evidence type="ECO:0000259" key="9">
    <source>
        <dbReference type="PROSITE" id="PS50113"/>
    </source>
</evidence>
<proteinExistence type="predicted"/>
<dbReference type="InterPro" id="IPR003661">
    <property type="entry name" value="HisK_dim/P_dom"/>
</dbReference>
<keyword evidence="11" id="KW-1185">Reference proteome</keyword>
<evidence type="ECO:0000259" key="8">
    <source>
        <dbReference type="PROSITE" id="PS50112"/>
    </source>
</evidence>
<dbReference type="AlphaFoldDB" id="A0A927F7Y6"/>
<feature type="domain" description="Histidine kinase" evidence="7">
    <location>
        <begin position="587"/>
        <end position="799"/>
    </location>
</feature>
<feature type="transmembrane region" description="Helical" evidence="6">
    <location>
        <begin position="94"/>
        <end position="117"/>
    </location>
</feature>
<gene>
    <name evidence="10" type="ORF">IEN85_11480</name>
</gene>
<evidence type="ECO:0000256" key="4">
    <source>
        <dbReference type="ARBA" id="ARBA00022679"/>
    </source>
</evidence>
<dbReference type="Proteomes" id="UP000622317">
    <property type="component" value="Unassembled WGS sequence"/>
</dbReference>
<dbReference type="InterPro" id="IPR001610">
    <property type="entry name" value="PAC"/>
</dbReference>
<dbReference type="SMART" id="SM00086">
    <property type="entry name" value="PAC"/>
    <property type="match status" value="2"/>
</dbReference>
<dbReference type="Gene3D" id="1.10.287.130">
    <property type="match status" value="2"/>
</dbReference>
<feature type="domain" description="PAS" evidence="8">
    <location>
        <begin position="467"/>
        <end position="514"/>
    </location>
</feature>
<evidence type="ECO:0000313" key="10">
    <source>
        <dbReference type="EMBL" id="MBD5780113.1"/>
    </source>
</evidence>
<sequence length="1063" mass="119007">MPSSSNLLKWRFEILVTLAIVAGLFLLAYLLPSDYVERLCAADYMPHGHCYFWEPDILWLHVGSDSLVALSYFTIPLCLVLLVRRRKGLRFRGVFWLFSLFILFCGLTHVFEIYSVWYGAYRLTGLVKLATALASVATAIYLVRSLPMLIKLPLQQEYREVESKLSERDSLFRAMLTGGQEAFVSVNPVEGENGAATSFLVDEFNELAASELRGEGESLQGQAIDEALSFARQVDLGGILQGAFRSGEPQRFEFEVQEEEKEARWINLRVVPAGSRLAIFFMDVSAERLTEKRFRKELEERFTVASKERDANAARAQAAMSAAAHGILVVDGKGKIVQCNRELLEIFGYTETELVGEPVDTLVPVEARGRHSSHMASFGEKPSRRTMGKAIQNLSGRRKDGTTFPVEIGLNPFETPEGRFVCASVVDVTERLEARAALRESELLLQQATSGGNVGIWHWYDVTEDKLYWSPKMYELLGYEPDEFEASYEKFKELLHPEDFKPTLEALKNSFGNKSHFEQDHRLLTKKNGYRWFFTAGQLVEDQRTGKTKMVGSIIDVQKRKDHEREIEQINDTLASKNVEMEQMTYAVSHDLKAPLVSILGLVNLLEVGGFDMGEDAAGLLKRVEKAARQMQNLINDMLEMGKVGKVEGAPEDVDTKEVLAEVRDLFEADINRLGCEVRIDEEIPRIWTQSKLLRQAAQNLIANALKYGCTAENPKIEIFSRRSQDWVDLIVQDNGKGIPESNREDVFKLFRRLEQTGDGSGLGLAIVAKIMGSLNGRAFVEGHEGAGARFVLRFPLDKQQAPSSHDAVKDQGPRLIFSDQSKLAPKPRSMAGLGEQFKKFVYATAHDFNAPLVTIKGHLDFLLTHGADELEPDFRKLVEQSNNAANHMTEYLEALVKYGEAILDEKQTGTVKAELQPLVGEIVDKWRLAEDHEHVSIKLPQLPAVDCINVNLMRNLFENLLENAVRFASENERPEVELGVTEADSFWAFSIQDNGPGVASHGNLSSLAPFGRLGLQDVDKTGIGLATCKLIVELHGGEIWMDPDCQKGAKIHFTIRKVGASK</sequence>
<dbReference type="EC" id="2.7.13.3" evidence="2"/>
<dbReference type="InterPro" id="IPR000014">
    <property type="entry name" value="PAS"/>
</dbReference>
<feature type="domain" description="PAC" evidence="9">
    <location>
        <begin position="385"/>
        <end position="440"/>
    </location>
</feature>
<dbReference type="PRINTS" id="PR00344">
    <property type="entry name" value="BCTRLSENSOR"/>
</dbReference>
<keyword evidence="6" id="KW-0812">Transmembrane</keyword>
<dbReference type="InterPro" id="IPR036890">
    <property type="entry name" value="HATPase_C_sf"/>
</dbReference>
<dbReference type="InterPro" id="IPR005467">
    <property type="entry name" value="His_kinase_dom"/>
</dbReference>
<name>A0A927F7Y6_9BACT</name>
<dbReference type="PANTHER" id="PTHR43304:SF1">
    <property type="entry name" value="PAC DOMAIN-CONTAINING PROTEIN"/>
    <property type="match status" value="1"/>
</dbReference>
<keyword evidence="6" id="KW-0472">Membrane</keyword>
<keyword evidence="4" id="KW-0808">Transferase</keyword>
<organism evidence="10 11">
    <name type="scientific">Pelagicoccus enzymogenes</name>
    <dbReference type="NCBI Taxonomy" id="2773457"/>
    <lineage>
        <taxon>Bacteria</taxon>
        <taxon>Pseudomonadati</taxon>
        <taxon>Verrucomicrobiota</taxon>
        <taxon>Opitutia</taxon>
        <taxon>Puniceicoccales</taxon>
        <taxon>Pelagicoccaceae</taxon>
        <taxon>Pelagicoccus</taxon>
    </lineage>
</organism>
<evidence type="ECO:0000256" key="6">
    <source>
        <dbReference type="SAM" id="Phobius"/>
    </source>
</evidence>
<dbReference type="SMART" id="SM00387">
    <property type="entry name" value="HATPase_c"/>
    <property type="match status" value="2"/>
</dbReference>
<keyword evidence="6" id="KW-1133">Transmembrane helix</keyword>
<evidence type="ECO:0000259" key="7">
    <source>
        <dbReference type="PROSITE" id="PS50109"/>
    </source>
</evidence>
<dbReference type="InterPro" id="IPR052162">
    <property type="entry name" value="Sensor_kinase/Photoreceptor"/>
</dbReference>
<dbReference type="Pfam" id="PF02518">
    <property type="entry name" value="HATPase_c"/>
    <property type="match status" value="2"/>
</dbReference>
<dbReference type="Pfam" id="PF13426">
    <property type="entry name" value="PAS_9"/>
    <property type="match status" value="1"/>
</dbReference>
<dbReference type="CDD" id="cd00130">
    <property type="entry name" value="PAS"/>
    <property type="match status" value="2"/>
</dbReference>
<dbReference type="InterPro" id="IPR003594">
    <property type="entry name" value="HATPase_dom"/>
</dbReference>
<dbReference type="SMART" id="SM00388">
    <property type="entry name" value="HisKA"/>
    <property type="match status" value="2"/>
</dbReference>
<dbReference type="Pfam" id="PF08447">
    <property type="entry name" value="PAS_3"/>
    <property type="match status" value="1"/>
</dbReference>
<dbReference type="InterPro" id="IPR004358">
    <property type="entry name" value="Sig_transdc_His_kin-like_C"/>
</dbReference>
<dbReference type="Pfam" id="PF25487">
    <property type="entry name" value="ETR1_N"/>
    <property type="match status" value="1"/>
</dbReference>
<dbReference type="EMBL" id="JACYFG010000032">
    <property type="protein sequence ID" value="MBD5780113.1"/>
    <property type="molecule type" value="Genomic_DNA"/>
</dbReference>
<dbReference type="SUPFAM" id="SSF47384">
    <property type="entry name" value="Homodimeric domain of signal transducing histidine kinase"/>
    <property type="match status" value="2"/>
</dbReference>
<accession>A0A927F7Y6</accession>
<dbReference type="InterPro" id="IPR000700">
    <property type="entry name" value="PAS-assoc_C"/>
</dbReference>
<evidence type="ECO:0000256" key="2">
    <source>
        <dbReference type="ARBA" id="ARBA00012438"/>
    </source>
</evidence>
<dbReference type="Gene3D" id="3.30.450.20">
    <property type="entry name" value="PAS domain"/>
    <property type="match status" value="3"/>
</dbReference>
<keyword evidence="3" id="KW-0597">Phosphoprotein</keyword>
<dbReference type="PROSITE" id="PS50109">
    <property type="entry name" value="HIS_KIN"/>
    <property type="match status" value="2"/>
</dbReference>
<dbReference type="PROSITE" id="PS50113">
    <property type="entry name" value="PAC"/>
    <property type="match status" value="1"/>
</dbReference>
<dbReference type="GO" id="GO:0000155">
    <property type="term" value="F:phosphorelay sensor kinase activity"/>
    <property type="evidence" value="ECO:0007669"/>
    <property type="project" value="InterPro"/>
</dbReference>
<keyword evidence="5" id="KW-0418">Kinase</keyword>
<dbReference type="Pfam" id="PF00512">
    <property type="entry name" value="HisKA"/>
    <property type="match status" value="1"/>
</dbReference>
<dbReference type="SMART" id="SM00091">
    <property type="entry name" value="PAS"/>
    <property type="match status" value="2"/>
</dbReference>
<dbReference type="InterPro" id="IPR013655">
    <property type="entry name" value="PAS_fold_3"/>
</dbReference>
<evidence type="ECO:0000256" key="3">
    <source>
        <dbReference type="ARBA" id="ARBA00022553"/>
    </source>
</evidence>
<feature type="domain" description="Histidine kinase" evidence="7">
    <location>
        <begin position="844"/>
        <end position="1060"/>
    </location>
</feature>